<reference evidence="2" key="1">
    <citation type="submission" date="2023-03" db="EMBL/GenBank/DDBJ databases">
        <authorList>
            <person name="Julca I."/>
        </authorList>
    </citation>
    <scope>NUCLEOTIDE SEQUENCE</scope>
</reference>
<proteinExistence type="predicted"/>
<dbReference type="SUPFAM" id="SSF56219">
    <property type="entry name" value="DNase I-like"/>
    <property type="match status" value="1"/>
</dbReference>
<evidence type="ECO:0000259" key="1">
    <source>
        <dbReference type="Pfam" id="PF03372"/>
    </source>
</evidence>
<name>A0AAV1DX73_OLDCO</name>
<sequence length="338" mass="38048">MEPWCLEVGFISSFHPFPEVGIRLIPSCCVYYSGTKVSPPNCRIIFMWSKENKNFVGTAFPVTQVQQQQPRIWIVLGSSPSYVPTKDDVGCCLRLLCYAVNSHGVQMSLTFTFDTSPVRPSTINPCSPRSLILTISGLKRLAKPHLALDLLINRLNNGKRDLAKSRLVKNNIAVVAIFEEISNCHLRICVANTHLTSGMGVSDVRLFQVISLIGGLEKIDSLGIPVLVCGDMNSPPGSDTHTFLVNGKEYQVDMNMRHLDYILYPQDKLKLDGVFKIPFYESIGKKRLLPIPQWSSDHMALVANLRIKKAYRGENFSELPVDPWEELKMMKNIEVPRR</sequence>
<keyword evidence="3" id="KW-1185">Reference proteome</keyword>
<dbReference type="GO" id="GO:0000175">
    <property type="term" value="F:3'-5'-RNA exonuclease activity"/>
    <property type="evidence" value="ECO:0007669"/>
    <property type="project" value="TreeGrafter"/>
</dbReference>
<evidence type="ECO:0000313" key="3">
    <source>
        <dbReference type="Proteomes" id="UP001161247"/>
    </source>
</evidence>
<dbReference type="PANTHER" id="PTHR12121:SF79">
    <property type="entry name" value="CARBON CATABOLITE REPRESSOR PROTEIN 4 HOMOLOG 1-LIKE ISOFORM X1"/>
    <property type="match status" value="1"/>
</dbReference>
<dbReference type="InterPro" id="IPR005135">
    <property type="entry name" value="Endo/exonuclease/phosphatase"/>
</dbReference>
<dbReference type="Gene3D" id="3.60.10.10">
    <property type="entry name" value="Endonuclease/exonuclease/phosphatase"/>
    <property type="match status" value="1"/>
</dbReference>
<dbReference type="EMBL" id="OX459124">
    <property type="protein sequence ID" value="CAI9112422.1"/>
    <property type="molecule type" value="Genomic_DNA"/>
</dbReference>
<gene>
    <name evidence="2" type="ORF">OLC1_LOCUS19631</name>
</gene>
<evidence type="ECO:0000313" key="2">
    <source>
        <dbReference type="EMBL" id="CAI9112422.1"/>
    </source>
</evidence>
<dbReference type="AlphaFoldDB" id="A0AAV1DX73"/>
<dbReference type="PANTHER" id="PTHR12121">
    <property type="entry name" value="CARBON CATABOLITE REPRESSOR PROTEIN 4"/>
    <property type="match status" value="1"/>
</dbReference>
<protein>
    <submittedName>
        <fullName evidence="2">OLC1v1012870C1</fullName>
    </submittedName>
</protein>
<dbReference type="InterPro" id="IPR050410">
    <property type="entry name" value="CCR4/nocturin_mRNA_transcr"/>
</dbReference>
<dbReference type="Proteomes" id="UP001161247">
    <property type="component" value="Chromosome 7"/>
</dbReference>
<feature type="domain" description="Endonuclease/exonuclease/phosphatase" evidence="1">
    <location>
        <begin position="205"/>
        <end position="298"/>
    </location>
</feature>
<dbReference type="Pfam" id="PF03372">
    <property type="entry name" value="Exo_endo_phos"/>
    <property type="match status" value="1"/>
</dbReference>
<accession>A0AAV1DX73</accession>
<organism evidence="2 3">
    <name type="scientific">Oldenlandia corymbosa var. corymbosa</name>
    <dbReference type="NCBI Taxonomy" id="529605"/>
    <lineage>
        <taxon>Eukaryota</taxon>
        <taxon>Viridiplantae</taxon>
        <taxon>Streptophyta</taxon>
        <taxon>Embryophyta</taxon>
        <taxon>Tracheophyta</taxon>
        <taxon>Spermatophyta</taxon>
        <taxon>Magnoliopsida</taxon>
        <taxon>eudicotyledons</taxon>
        <taxon>Gunneridae</taxon>
        <taxon>Pentapetalae</taxon>
        <taxon>asterids</taxon>
        <taxon>lamiids</taxon>
        <taxon>Gentianales</taxon>
        <taxon>Rubiaceae</taxon>
        <taxon>Rubioideae</taxon>
        <taxon>Spermacoceae</taxon>
        <taxon>Hedyotis-Oldenlandia complex</taxon>
        <taxon>Oldenlandia</taxon>
    </lineage>
</organism>
<dbReference type="InterPro" id="IPR036691">
    <property type="entry name" value="Endo/exonu/phosph_ase_sf"/>
</dbReference>